<proteinExistence type="predicted"/>
<dbReference type="Gene3D" id="3.30.450.40">
    <property type="match status" value="1"/>
</dbReference>
<evidence type="ECO:0000256" key="1">
    <source>
        <dbReference type="ARBA" id="ARBA00022801"/>
    </source>
</evidence>
<keyword evidence="1" id="KW-0378">Hydrolase</keyword>
<name>A0A366HAL7_9BACT</name>
<dbReference type="InterPro" id="IPR003018">
    <property type="entry name" value="GAF"/>
</dbReference>
<dbReference type="PANTHER" id="PTHR43156">
    <property type="entry name" value="STAGE II SPORULATION PROTEIN E-RELATED"/>
    <property type="match status" value="1"/>
</dbReference>
<dbReference type="Pfam" id="PF07228">
    <property type="entry name" value="SpoIIE"/>
    <property type="match status" value="1"/>
</dbReference>
<keyword evidence="2" id="KW-1133">Transmembrane helix</keyword>
<sequence length="481" mass="51637">MTGWIVAVVLLLAGAGVSMLLYRSLAREREAMKLFKEGDARRASRRKRVFDVLQVVGDAIQGGQPESTLHRLITQGAATVVEAEGAVLYLLDEKAGVLVPRHCTRDCPPLIALPERIVNQAKTNAGTLPSFLRLHSIKPGEGVVGSVFSNLKEENVPDLRHHPKFEGKANPFQQHVAALMAPLKHGARGLGVLAAASERTKPFSPHELEMFDALAEQCGFALGNAQAHQEAGAKRKLESELRNASEIQRILLPEKAPETSGWEMAAKNVPARLVSGDYYDFVPVGNTHIGVAIADVCGKGIPAALITAMCRSVLRSNARETLSPAAVLGAVNRNLFPDIREDMFITVSYAVLADDGSSLTIGRAGHTPPLVWRKSTGKVEVISAPGVAVGVDKGSVFERITKDVPIPMESGDVLLLYTDGVNEAVDHKELEFGEERIKTIFALAAPNGADAVVDALCDAVKKFIGGEPQSDDITLVVIRKK</sequence>
<keyword evidence="2" id="KW-0812">Transmembrane</keyword>
<feature type="transmembrane region" description="Helical" evidence="2">
    <location>
        <begin position="6"/>
        <end position="26"/>
    </location>
</feature>
<evidence type="ECO:0000259" key="3">
    <source>
        <dbReference type="PROSITE" id="PS51746"/>
    </source>
</evidence>
<dbReference type="Pfam" id="PF13185">
    <property type="entry name" value="GAF_2"/>
    <property type="match status" value="1"/>
</dbReference>
<dbReference type="Gene3D" id="3.60.40.10">
    <property type="entry name" value="PPM-type phosphatase domain"/>
    <property type="match status" value="1"/>
</dbReference>
<dbReference type="AlphaFoldDB" id="A0A366HAL7"/>
<protein>
    <submittedName>
        <fullName evidence="4">Sigma-B regulation protein RsbU (Phosphoserine phosphatase)</fullName>
    </submittedName>
</protein>
<dbReference type="InterPro" id="IPR036457">
    <property type="entry name" value="PPM-type-like_dom_sf"/>
</dbReference>
<dbReference type="SUPFAM" id="SSF55781">
    <property type="entry name" value="GAF domain-like"/>
    <property type="match status" value="1"/>
</dbReference>
<dbReference type="GO" id="GO:0016791">
    <property type="term" value="F:phosphatase activity"/>
    <property type="evidence" value="ECO:0007669"/>
    <property type="project" value="TreeGrafter"/>
</dbReference>
<dbReference type="EMBL" id="QNRR01000011">
    <property type="protein sequence ID" value="RBP38521.1"/>
    <property type="molecule type" value="Genomic_DNA"/>
</dbReference>
<dbReference type="InterPro" id="IPR052016">
    <property type="entry name" value="Bact_Sigma-Reg"/>
</dbReference>
<dbReference type="InterPro" id="IPR001932">
    <property type="entry name" value="PPM-type_phosphatase-like_dom"/>
</dbReference>
<feature type="domain" description="PPM-type phosphatase" evidence="3">
    <location>
        <begin position="261"/>
        <end position="480"/>
    </location>
</feature>
<gene>
    <name evidence="4" type="ORF">DES53_11139</name>
</gene>
<evidence type="ECO:0000313" key="4">
    <source>
        <dbReference type="EMBL" id="RBP38521.1"/>
    </source>
</evidence>
<reference evidence="4 5" key="1">
    <citation type="submission" date="2018-06" db="EMBL/GenBank/DDBJ databases">
        <title>Genomic Encyclopedia of Type Strains, Phase IV (KMG-IV): sequencing the most valuable type-strain genomes for metagenomic binning, comparative biology and taxonomic classification.</title>
        <authorList>
            <person name="Goeker M."/>
        </authorList>
    </citation>
    <scope>NUCLEOTIDE SEQUENCE [LARGE SCALE GENOMIC DNA]</scope>
    <source>
        <strain evidence="4 5">DSM 25532</strain>
    </source>
</reference>
<dbReference type="PANTHER" id="PTHR43156:SF2">
    <property type="entry name" value="STAGE II SPORULATION PROTEIN E"/>
    <property type="match status" value="1"/>
</dbReference>
<dbReference type="SMART" id="SM00331">
    <property type="entry name" value="PP2C_SIG"/>
    <property type="match status" value="1"/>
</dbReference>
<organism evidence="4 5">
    <name type="scientific">Roseimicrobium gellanilyticum</name>
    <dbReference type="NCBI Taxonomy" id="748857"/>
    <lineage>
        <taxon>Bacteria</taxon>
        <taxon>Pseudomonadati</taxon>
        <taxon>Verrucomicrobiota</taxon>
        <taxon>Verrucomicrobiia</taxon>
        <taxon>Verrucomicrobiales</taxon>
        <taxon>Verrucomicrobiaceae</taxon>
        <taxon>Roseimicrobium</taxon>
    </lineage>
</organism>
<comment type="caution">
    <text evidence="4">The sequence shown here is derived from an EMBL/GenBank/DDBJ whole genome shotgun (WGS) entry which is preliminary data.</text>
</comment>
<keyword evidence="5" id="KW-1185">Reference proteome</keyword>
<evidence type="ECO:0000313" key="5">
    <source>
        <dbReference type="Proteomes" id="UP000253426"/>
    </source>
</evidence>
<dbReference type="PROSITE" id="PS51746">
    <property type="entry name" value="PPM_2"/>
    <property type="match status" value="1"/>
</dbReference>
<evidence type="ECO:0000256" key="2">
    <source>
        <dbReference type="SAM" id="Phobius"/>
    </source>
</evidence>
<keyword evidence="2" id="KW-0472">Membrane</keyword>
<accession>A0A366HAL7</accession>
<dbReference type="InterPro" id="IPR029016">
    <property type="entry name" value="GAF-like_dom_sf"/>
</dbReference>
<dbReference type="OrthoDB" id="311592at2"/>
<dbReference type="SUPFAM" id="SSF81606">
    <property type="entry name" value="PP2C-like"/>
    <property type="match status" value="1"/>
</dbReference>
<dbReference type="Proteomes" id="UP000253426">
    <property type="component" value="Unassembled WGS sequence"/>
</dbReference>
<dbReference type="SMART" id="SM00065">
    <property type="entry name" value="GAF"/>
    <property type="match status" value="1"/>
</dbReference>